<dbReference type="PANTHER" id="PTHR42718">
    <property type="entry name" value="MAJOR FACILITATOR SUPERFAMILY MULTIDRUG TRANSPORTER MFSC"/>
    <property type="match status" value="1"/>
</dbReference>
<comment type="subcellular location">
    <subcellularLocation>
        <location evidence="1">Cell membrane</location>
        <topology evidence="1">Multi-pass membrane protein</topology>
    </subcellularLocation>
</comment>
<dbReference type="SUPFAM" id="SSF103473">
    <property type="entry name" value="MFS general substrate transporter"/>
    <property type="match status" value="1"/>
</dbReference>
<dbReference type="EMBL" id="JBEPCU010002143">
    <property type="protein sequence ID" value="MER6985002.1"/>
    <property type="molecule type" value="Genomic_DNA"/>
</dbReference>
<dbReference type="PROSITE" id="PS50850">
    <property type="entry name" value="MFS"/>
    <property type="match status" value="1"/>
</dbReference>
<evidence type="ECO:0000313" key="10">
    <source>
        <dbReference type="EMBL" id="MER6985002.1"/>
    </source>
</evidence>
<dbReference type="PROSITE" id="PS00216">
    <property type="entry name" value="SUGAR_TRANSPORT_1"/>
    <property type="match status" value="1"/>
</dbReference>
<evidence type="ECO:0000313" key="11">
    <source>
        <dbReference type="Proteomes" id="UP001458415"/>
    </source>
</evidence>
<accession>A0ABV1WLE3</accession>
<dbReference type="Pfam" id="PF07690">
    <property type="entry name" value="MFS_1"/>
    <property type="match status" value="1"/>
</dbReference>
<organism evidence="10 11">
    <name type="scientific">Streptomyces carpinensis</name>
    <dbReference type="NCBI Taxonomy" id="66369"/>
    <lineage>
        <taxon>Bacteria</taxon>
        <taxon>Bacillati</taxon>
        <taxon>Actinomycetota</taxon>
        <taxon>Actinomycetes</taxon>
        <taxon>Kitasatosporales</taxon>
        <taxon>Streptomycetaceae</taxon>
        <taxon>Streptomyces</taxon>
    </lineage>
</organism>
<protein>
    <submittedName>
        <fullName evidence="10">MFS transporter</fullName>
    </submittedName>
</protein>
<evidence type="ECO:0000256" key="5">
    <source>
        <dbReference type="ARBA" id="ARBA00022989"/>
    </source>
</evidence>
<feature type="transmembrane region" description="Helical" evidence="8">
    <location>
        <begin position="21"/>
        <end position="41"/>
    </location>
</feature>
<evidence type="ECO:0000256" key="4">
    <source>
        <dbReference type="ARBA" id="ARBA00022692"/>
    </source>
</evidence>
<reference evidence="10 11" key="1">
    <citation type="submission" date="2024-06" db="EMBL/GenBank/DDBJ databases">
        <title>The Natural Products Discovery Center: Release of the First 8490 Sequenced Strains for Exploring Actinobacteria Biosynthetic Diversity.</title>
        <authorList>
            <person name="Kalkreuter E."/>
            <person name="Kautsar S.A."/>
            <person name="Yang D."/>
            <person name="Bader C.D."/>
            <person name="Teijaro C.N."/>
            <person name="Fluegel L."/>
            <person name="Davis C.M."/>
            <person name="Simpson J.R."/>
            <person name="Lauterbach L."/>
            <person name="Steele A.D."/>
            <person name="Gui C."/>
            <person name="Meng S."/>
            <person name="Li G."/>
            <person name="Viehrig K."/>
            <person name="Ye F."/>
            <person name="Su P."/>
            <person name="Kiefer A.F."/>
            <person name="Nichols A."/>
            <person name="Cepeda A.J."/>
            <person name="Yan W."/>
            <person name="Fan B."/>
            <person name="Jiang Y."/>
            <person name="Adhikari A."/>
            <person name="Zheng C.-J."/>
            <person name="Schuster L."/>
            <person name="Cowan T.M."/>
            <person name="Smanski M.J."/>
            <person name="Chevrette M.G."/>
            <person name="De Carvalho L.P.S."/>
            <person name="Shen B."/>
        </authorList>
    </citation>
    <scope>NUCLEOTIDE SEQUENCE [LARGE SCALE GENOMIC DNA]</scope>
    <source>
        <strain evidence="10 11">NPDC000634</strain>
    </source>
</reference>
<name>A0ABV1WLE3_9ACTN</name>
<dbReference type="InterPro" id="IPR020846">
    <property type="entry name" value="MFS_dom"/>
</dbReference>
<gene>
    <name evidence="10" type="ORF">ABT317_50745</name>
</gene>
<evidence type="ECO:0000256" key="2">
    <source>
        <dbReference type="ARBA" id="ARBA00022448"/>
    </source>
</evidence>
<dbReference type="InterPro" id="IPR011701">
    <property type="entry name" value="MFS"/>
</dbReference>
<keyword evidence="6 8" id="KW-0472">Membrane</keyword>
<dbReference type="Proteomes" id="UP001458415">
    <property type="component" value="Unassembled WGS sequence"/>
</dbReference>
<evidence type="ECO:0000256" key="8">
    <source>
        <dbReference type="SAM" id="Phobius"/>
    </source>
</evidence>
<sequence length="98" mass="10408">MSQTASKASGVLEKSGDANRWKALVFIALAQLMVVLDATIVNIALPSAQRDLGISDGNRQWVVTAYALAFGGLLLFGGRIADLWGRKRAFVIGLTGFA</sequence>
<evidence type="ECO:0000256" key="3">
    <source>
        <dbReference type="ARBA" id="ARBA00022475"/>
    </source>
</evidence>
<dbReference type="InterPro" id="IPR005829">
    <property type="entry name" value="Sugar_transporter_CS"/>
</dbReference>
<keyword evidence="11" id="KW-1185">Reference proteome</keyword>
<evidence type="ECO:0000256" key="6">
    <source>
        <dbReference type="ARBA" id="ARBA00023136"/>
    </source>
</evidence>
<proteinExistence type="predicted"/>
<keyword evidence="5 8" id="KW-1133">Transmembrane helix</keyword>
<keyword evidence="4 8" id="KW-0812">Transmembrane</keyword>
<keyword evidence="2" id="KW-0813">Transport</keyword>
<feature type="non-terminal residue" evidence="10">
    <location>
        <position position="98"/>
    </location>
</feature>
<feature type="domain" description="Major facilitator superfamily (MFS) profile" evidence="9">
    <location>
        <begin position="23"/>
        <end position="98"/>
    </location>
</feature>
<evidence type="ECO:0000256" key="7">
    <source>
        <dbReference type="ARBA" id="ARBA00023251"/>
    </source>
</evidence>
<dbReference type="Gene3D" id="1.20.1720.10">
    <property type="entry name" value="Multidrug resistance protein D"/>
    <property type="match status" value="1"/>
</dbReference>
<dbReference type="PANTHER" id="PTHR42718:SF46">
    <property type="entry name" value="BLR6921 PROTEIN"/>
    <property type="match status" value="1"/>
</dbReference>
<evidence type="ECO:0000259" key="9">
    <source>
        <dbReference type="PROSITE" id="PS50850"/>
    </source>
</evidence>
<evidence type="ECO:0000256" key="1">
    <source>
        <dbReference type="ARBA" id="ARBA00004651"/>
    </source>
</evidence>
<keyword evidence="7" id="KW-0046">Antibiotic resistance</keyword>
<keyword evidence="3" id="KW-1003">Cell membrane</keyword>
<feature type="transmembrane region" description="Helical" evidence="8">
    <location>
        <begin position="61"/>
        <end position="81"/>
    </location>
</feature>
<comment type="caution">
    <text evidence="10">The sequence shown here is derived from an EMBL/GenBank/DDBJ whole genome shotgun (WGS) entry which is preliminary data.</text>
</comment>
<dbReference type="InterPro" id="IPR036259">
    <property type="entry name" value="MFS_trans_sf"/>
</dbReference>